<accession>A0A3G6IYX6</accession>
<protein>
    <submittedName>
        <fullName evidence="2">Uncharacterized protein</fullName>
    </submittedName>
</protein>
<dbReference type="KEGG" id="cgk:CGERO_02815"/>
<keyword evidence="1" id="KW-0472">Membrane</keyword>
<name>A0A3G6IYX6_9CORY</name>
<sequence>MRRFVGFSRPSPVGARMNCAFVEEIRGTLFYRGQIRGDPGVGKCGRWEIGVALDWTIVTAANSPHNPKPTVPAQVRSAAVIAAAQSFIGLGYAVVLIVRGMLGYRDAAIVYQSDDANTAVGFGTAIFFILVFGAVILGAWRMSQGHRWGRGPVMMLELLLVPITIYMFKAGAWMLGALTGISALMGLAMLFSAPAVAWASERFRN</sequence>
<dbReference type="EMBL" id="CP033897">
    <property type="protein sequence ID" value="AZA10887.1"/>
    <property type="molecule type" value="Genomic_DNA"/>
</dbReference>
<reference evidence="2 3" key="1">
    <citation type="submission" date="2018-11" db="EMBL/GenBank/DDBJ databases">
        <authorList>
            <person name="Kleinhagauer T."/>
            <person name="Glaeser S.P."/>
            <person name="Spergser J."/>
            <person name="Ruckert C."/>
            <person name="Kaempfer P."/>
            <person name="Busse H.-J."/>
        </authorList>
    </citation>
    <scope>NUCLEOTIDE SEQUENCE [LARGE SCALE GENOMIC DNA]</scope>
    <source>
        <strain evidence="2 3">W8</strain>
    </source>
</reference>
<dbReference type="AlphaFoldDB" id="A0A3G6IYX6"/>
<feature type="transmembrane region" description="Helical" evidence="1">
    <location>
        <begin position="118"/>
        <end position="140"/>
    </location>
</feature>
<proteinExistence type="predicted"/>
<feature type="transmembrane region" description="Helical" evidence="1">
    <location>
        <begin position="174"/>
        <end position="199"/>
    </location>
</feature>
<evidence type="ECO:0000313" key="2">
    <source>
        <dbReference type="EMBL" id="AZA10887.1"/>
    </source>
</evidence>
<evidence type="ECO:0000256" key="1">
    <source>
        <dbReference type="SAM" id="Phobius"/>
    </source>
</evidence>
<feature type="transmembrane region" description="Helical" evidence="1">
    <location>
        <begin position="78"/>
        <end position="98"/>
    </location>
</feature>
<keyword evidence="3" id="KW-1185">Reference proteome</keyword>
<feature type="transmembrane region" description="Helical" evidence="1">
    <location>
        <begin position="152"/>
        <end position="168"/>
    </location>
</feature>
<gene>
    <name evidence="2" type="ORF">CGERO_02815</name>
</gene>
<dbReference type="Proteomes" id="UP000271587">
    <property type="component" value="Chromosome"/>
</dbReference>
<evidence type="ECO:0000313" key="3">
    <source>
        <dbReference type="Proteomes" id="UP000271587"/>
    </source>
</evidence>
<keyword evidence="1" id="KW-1133">Transmembrane helix</keyword>
<organism evidence="2 3">
    <name type="scientific">Corynebacterium gerontici</name>
    <dbReference type="NCBI Taxonomy" id="2079234"/>
    <lineage>
        <taxon>Bacteria</taxon>
        <taxon>Bacillati</taxon>
        <taxon>Actinomycetota</taxon>
        <taxon>Actinomycetes</taxon>
        <taxon>Mycobacteriales</taxon>
        <taxon>Corynebacteriaceae</taxon>
        <taxon>Corynebacterium</taxon>
    </lineage>
</organism>
<keyword evidence="1" id="KW-0812">Transmembrane</keyword>